<comment type="caution">
    <text evidence="1">The sequence shown here is derived from an EMBL/GenBank/DDBJ whole genome shotgun (WGS) entry which is preliminary data.</text>
</comment>
<sequence length="139" mass="15929">MKILTLPSNGETIGAGMGDYQFNSSCGSHSVVIKYKGEPPHGDSYHTIEIDEIKFPGFAWAGRFGFSSDGRYFVCGWMEKLYERKTIIIDCQSRRYFVLPISIHNFEIRWPSIAGINSYSDLSYTFEGLEEWEIFDTNN</sequence>
<protein>
    <submittedName>
        <fullName evidence="1">Uncharacterized protein</fullName>
    </submittedName>
</protein>
<dbReference type="EMBL" id="MSCH01000003">
    <property type="protein sequence ID" value="PQJ54610.1"/>
    <property type="molecule type" value="Genomic_DNA"/>
</dbReference>
<accession>A0A2S7UZB4</accession>
<evidence type="ECO:0000313" key="2">
    <source>
        <dbReference type="Proteomes" id="UP000239007"/>
    </source>
</evidence>
<dbReference type="OrthoDB" id="7061923at2"/>
<reference evidence="1 2" key="1">
    <citation type="submission" date="2016-12" db="EMBL/GenBank/DDBJ databases">
        <title>Diversity of luminous bacteria.</title>
        <authorList>
            <person name="Yoshizawa S."/>
            <person name="Kogure K."/>
        </authorList>
    </citation>
    <scope>NUCLEOTIDE SEQUENCE [LARGE SCALE GENOMIC DNA]</scope>
    <source>
        <strain evidence="1 2">SA4-48</strain>
    </source>
</reference>
<evidence type="ECO:0000313" key="1">
    <source>
        <dbReference type="EMBL" id="PQJ54610.1"/>
    </source>
</evidence>
<keyword evidence="2" id="KW-1185">Reference proteome</keyword>
<dbReference type="Proteomes" id="UP000239007">
    <property type="component" value="Unassembled WGS sequence"/>
</dbReference>
<dbReference type="RefSeq" id="WP_105053130.1">
    <property type="nucleotide sequence ID" value="NZ_BMYG01000001.1"/>
</dbReference>
<organism evidence="1 2">
    <name type="scientific">Psychrosphaera saromensis</name>
    <dbReference type="NCBI Taxonomy" id="716813"/>
    <lineage>
        <taxon>Bacteria</taxon>
        <taxon>Pseudomonadati</taxon>
        <taxon>Pseudomonadota</taxon>
        <taxon>Gammaproteobacteria</taxon>
        <taxon>Alteromonadales</taxon>
        <taxon>Pseudoalteromonadaceae</taxon>
        <taxon>Psychrosphaera</taxon>
    </lineage>
</organism>
<dbReference type="AlphaFoldDB" id="A0A2S7UZB4"/>
<name>A0A2S7UZB4_9GAMM</name>
<gene>
    <name evidence="1" type="ORF">BTO11_13795</name>
</gene>
<proteinExistence type="predicted"/>